<sequence length="429" mass="44600">MPQASPRAPSPAAPKDLSAVSLTGVTVLQIIPALDAGGAERTTIDIAGALVDAGARALVASRGGRLVSELQARGGIWVPFPADSKNPAAMAWNVARLARLIRLERPAIVHARSRAPAWVALGAARATGTPFVTTFHGSYGGTSALKLRYNSVMARGDVVIANSDYTRGLIASLYPWAVPQVAVVHRGTDLKLFAPGAVAPGRVAKLRADWGVEAGDRIVLLAARLTGWKGQRVLIEAARLLRAAGLDGTHFVLAGDPQGRSRYVAELDEAIAAAGLDGIVSRVGHVADMPAAFLAASVVVVPSTKPEAFGRSAVEAQAMGTPVVVSDLGAVPETVLSAPRVPVEARTGWCVPPDDPRNLALAIGEALALGASARDALARRAQAHVADHFSLERMERGTLDLYREVLAGRRRAASGDGKPGAPSPDATRR</sequence>
<keyword evidence="4" id="KW-0808">Transferase</keyword>
<feature type="domain" description="Glycosyltransferase subfamily 4-like N-terminal" evidence="3">
    <location>
        <begin position="37"/>
        <end position="191"/>
    </location>
</feature>
<proteinExistence type="predicted"/>
<feature type="domain" description="Glycosyl transferase family 1" evidence="2">
    <location>
        <begin position="205"/>
        <end position="382"/>
    </location>
</feature>
<dbReference type="GO" id="GO:0016757">
    <property type="term" value="F:glycosyltransferase activity"/>
    <property type="evidence" value="ECO:0007669"/>
    <property type="project" value="InterPro"/>
</dbReference>
<name>A0A4Q2R6X9_9HYPH</name>
<protein>
    <submittedName>
        <fullName evidence="4">Glycosyltransferase</fullName>
    </submittedName>
</protein>
<dbReference type="Gene3D" id="3.40.50.2000">
    <property type="entry name" value="Glycogen Phosphorylase B"/>
    <property type="match status" value="2"/>
</dbReference>
<gene>
    <name evidence="4" type="ORF">D3272_21865</name>
</gene>
<dbReference type="InterPro" id="IPR001296">
    <property type="entry name" value="Glyco_trans_1"/>
</dbReference>
<dbReference type="Proteomes" id="UP000289411">
    <property type="component" value="Unassembled WGS sequence"/>
</dbReference>
<keyword evidence="5" id="KW-1185">Reference proteome</keyword>
<evidence type="ECO:0000259" key="2">
    <source>
        <dbReference type="Pfam" id="PF00534"/>
    </source>
</evidence>
<evidence type="ECO:0000313" key="4">
    <source>
        <dbReference type="EMBL" id="RYB02325.1"/>
    </source>
</evidence>
<reference evidence="4 5" key="2">
    <citation type="submission" date="2019-02" db="EMBL/GenBank/DDBJ databases">
        <title>'Lichenibacterium ramalinii' gen. nov. sp. nov., 'Lichenibacterium minor' gen. nov. sp. nov.</title>
        <authorList>
            <person name="Pankratov T."/>
        </authorList>
    </citation>
    <scope>NUCLEOTIDE SEQUENCE [LARGE SCALE GENOMIC DNA]</scope>
    <source>
        <strain evidence="4 5">RmlP001</strain>
    </source>
</reference>
<dbReference type="Pfam" id="PF13439">
    <property type="entry name" value="Glyco_transf_4"/>
    <property type="match status" value="1"/>
</dbReference>
<dbReference type="PANTHER" id="PTHR12526">
    <property type="entry name" value="GLYCOSYLTRANSFERASE"/>
    <property type="match status" value="1"/>
</dbReference>
<dbReference type="EMBL" id="QYBC01000021">
    <property type="protein sequence ID" value="RYB02325.1"/>
    <property type="molecule type" value="Genomic_DNA"/>
</dbReference>
<dbReference type="PANTHER" id="PTHR12526:SF635">
    <property type="entry name" value="GLYCOSYL TRANSFERASE GROUP 1"/>
    <property type="match status" value="1"/>
</dbReference>
<dbReference type="CDD" id="cd03819">
    <property type="entry name" value="GT4_WavL-like"/>
    <property type="match status" value="1"/>
</dbReference>
<dbReference type="SUPFAM" id="SSF53756">
    <property type="entry name" value="UDP-Glycosyltransferase/glycogen phosphorylase"/>
    <property type="match status" value="1"/>
</dbReference>
<dbReference type="InterPro" id="IPR028098">
    <property type="entry name" value="Glyco_trans_4-like_N"/>
</dbReference>
<feature type="region of interest" description="Disordered" evidence="1">
    <location>
        <begin position="410"/>
        <end position="429"/>
    </location>
</feature>
<organism evidence="4 5">
    <name type="scientific">Lichenibacterium ramalinae</name>
    <dbReference type="NCBI Taxonomy" id="2316527"/>
    <lineage>
        <taxon>Bacteria</taxon>
        <taxon>Pseudomonadati</taxon>
        <taxon>Pseudomonadota</taxon>
        <taxon>Alphaproteobacteria</taxon>
        <taxon>Hyphomicrobiales</taxon>
        <taxon>Lichenihabitantaceae</taxon>
        <taxon>Lichenibacterium</taxon>
    </lineage>
</organism>
<evidence type="ECO:0000256" key="1">
    <source>
        <dbReference type="SAM" id="MobiDB-lite"/>
    </source>
</evidence>
<reference evidence="4 5" key="1">
    <citation type="submission" date="2018-09" db="EMBL/GenBank/DDBJ databases">
        <authorList>
            <person name="Grouzdev D.S."/>
            <person name="Krutkina M.S."/>
        </authorList>
    </citation>
    <scope>NUCLEOTIDE SEQUENCE [LARGE SCALE GENOMIC DNA]</scope>
    <source>
        <strain evidence="4 5">RmlP001</strain>
    </source>
</reference>
<dbReference type="AlphaFoldDB" id="A0A4Q2R6X9"/>
<dbReference type="Pfam" id="PF00534">
    <property type="entry name" value="Glycos_transf_1"/>
    <property type="match status" value="1"/>
</dbReference>
<evidence type="ECO:0000259" key="3">
    <source>
        <dbReference type="Pfam" id="PF13439"/>
    </source>
</evidence>
<dbReference type="OrthoDB" id="5147801at2"/>
<comment type="caution">
    <text evidence="4">The sequence shown here is derived from an EMBL/GenBank/DDBJ whole genome shotgun (WGS) entry which is preliminary data.</text>
</comment>
<evidence type="ECO:0000313" key="5">
    <source>
        <dbReference type="Proteomes" id="UP000289411"/>
    </source>
</evidence>
<accession>A0A4Q2R6X9</accession>
<dbReference type="RefSeq" id="WP_129221337.1">
    <property type="nucleotide sequence ID" value="NZ_QYBC01000021.1"/>
</dbReference>